<feature type="region of interest" description="Disordered" evidence="2">
    <location>
        <begin position="310"/>
        <end position="340"/>
    </location>
</feature>
<dbReference type="InterPro" id="IPR026444">
    <property type="entry name" value="Secre_tail"/>
</dbReference>
<dbReference type="Gene3D" id="3.40.390.10">
    <property type="entry name" value="Collagenase (Catalytic Domain)"/>
    <property type="match status" value="1"/>
</dbReference>
<evidence type="ECO:0000313" key="6">
    <source>
        <dbReference type="EMBL" id="KFC23107.1"/>
    </source>
</evidence>
<proteinExistence type="predicted"/>
<sequence>MKKIFTTFLSLGMITGAFAQWNPTSMKGEKLRQTRASNFYSLDIDQIRTQLSQAQPTGKSSKPVIINLPTLDGKIEKFVVYSLPVVEKELADKYHLGSYTGYKVDDKRVSVRFSISPYDLQAMMFRNGQYEFIEPVNKERTVYGVLPKTNKASGDNAFECKSTEPILSKKQISNLKNSTDFTHDQTDFNKASDKKYRTYRLAISVTGEYTTYFGGVDQALSAINATMTRVNGIFERDFAIHLNVQNFPQLIYSNASTDPYSVASTGAGGAWSLELQQTLTSTIGNAAYDIGHLFGRSGGGGSAGDVGNVCRNPANNSDDTSKGAAFTSPGSGGTPEGDNFDIDYVAHEMGHQFGAHHTFSHGLHAGVDAHMEPGSGSTIMGYAGITSADVQPHSDAYFHVKSIEQAQAYVNTQSCGVQTPITNNPPSITAMADKTIPKGTAFVLTAAATDAENDAITYTWEQYDTATSPVTTVTGNNTTGAKFRSLTGSALPYRYFPKLSNVLNGNLSSATDWEAVSNVARTMNFRVLVRDNNQDITQQQTQIGAQKITVGNEGPFKVTSTKVYNNAPGAFTWDVVGTNAAPYNVANVKIDYTTDNGANWSVLSASTPNDGSESFDFAAFATNSEILIRVSAIDNVFYAVGKVTVSAMVNCDGTAPAGLATSSITQTGAKVDWDAIANATYSLRYKKVADATWTTVNNITTNTYTLTQLEEDTNYNVEVASVCTGTTGSYAAQTFKTLGLSYCTVSSSDAGDEYISKVVVTPASGGTVMTNTSGASTYTNFGADSTKLVQLVKGATGNTIAVTKAWTGTTYSEAVAVWIDFNRNGTYEASEKVMTSAPSTTATVTATFTVPETAYIGDKTVGMRVILRYSTAPTGPCDAFTYGEVEDYSVKISESLAVTDVKKNNISVYPNPAVDVINISNVSSKTKFEIYNVGGQLVNQGTTDGKVNVSKLTKGVYILTVESNGEKSQTKFIKN</sequence>
<evidence type="ECO:0000313" key="5">
    <source>
        <dbReference type="EMBL" id="KFC18560.1"/>
    </source>
</evidence>
<organism evidence="6 7">
    <name type="scientific">Epilithonimonas lactis</name>
    <dbReference type="NCBI Taxonomy" id="421072"/>
    <lineage>
        <taxon>Bacteria</taxon>
        <taxon>Pseudomonadati</taxon>
        <taxon>Bacteroidota</taxon>
        <taxon>Flavobacteriia</taxon>
        <taxon>Flavobacteriales</taxon>
        <taxon>Weeksellaceae</taxon>
        <taxon>Chryseobacterium group</taxon>
        <taxon>Epilithonimonas</taxon>
    </lineage>
</organism>
<dbReference type="Pfam" id="PF20009">
    <property type="entry name" value="GEVED"/>
    <property type="match status" value="1"/>
</dbReference>
<dbReference type="Proteomes" id="UP000028623">
    <property type="component" value="Unassembled WGS sequence"/>
</dbReference>
<dbReference type="InterPro" id="IPR013783">
    <property type="entry name" value="Ig-like_fold"/>
</dbReference>
<dbReference type="STRING" id="421072.SAMN04488097_2873"/>
<dbReference type="Gene3D" id="2.60.40.10">
    <property type="entry name" value="Immunoglobulins"/>
    <property type="match status" value="2"/>
</dbReference>
<dbReference type="EMBL" id="JPLY01000001">
    <property type="protein sequence ID" value="KFC23107.1"/>
    <property type="molecule type" value="Genomic_DNA"/>
</dbReference>
<accession>A0A085BKW2</accession>
<dbReference type="InterPro" id="IPR036116">
    <property type="entry name" value="FN3_sf"/>
</dbReference>
<gene>
    <name evidence="6" type="ORF">IO89_00390</name>
    <name evidence="5" type="ORF">IO89_17050</name>
</gene>
<dbReference type="PROSITE" id="PS50853">
    <property type="entry name" value="FN3"/>
    <property type="match status" value="1"/>
</dbReference>
<evidence type="ECO:0000256" key="3">
    <source>
        <dbReference type="SAM" id="SignalP"/>
    </source>
</evidence>
<keyword evidence="7" id="KW-1185">Reference proteome</keyword>
<protein>
    <submittedName>
        <fullName evidence="6">Propanediol utilization protein</fullName>
    </submittedName>
</protein>
<dbReference type="Pfam" id="PF13583">
    <property type="entry name" value="Reprolysin_4"/>
    <property type="match status" value="1"/>
</dbReference>
<dbReference type="OrthoDB" id="9792152at2"/>
<dbReference type="GO" id="GO:0008237">
    <property type="term" value="F:metallopeptidase activity"/>
    <property type="evidence" value="ECO:0007669"/>
    <property type="project" value="InterPro"/>
</dbReference>
<dbReference type="InterPro" id="IPR024079">
    <property type="entry name" value="MetalloPept_cat_dom_sf"/>
</dbReference>
<dbReference type="InterPro" id="IPR045474">
    <property type="entry name" value="GEVED"/>
</dbReference>
<dbReference type="eggNOG" id="COG1404">
    <property type="taxonomic scope" value="Bacteria"/>
</dbReference>
<dbReference type="EMBL" id="JPLY01000006">
    <property type="protein sequence ID" value="KFC18560.1"/>
    <property type="molecule type" value="Genomic_DNA"/>
</dbReference>
<dbReference type="SUPFAM" id="SSF55486">
    <property type="entry name" value="Metalloproteases ('zincins'), catalytic domain"/>
    <property type="match status" value="1"/>
</dbReference>
<dbReference type="RefSeq" id="WP_034972765.1">
    <property type="nucleotide sequence ID" value="NZ_FOFI01000003.1"/>
</dbReference>
<dbReference type="eggNOG" id="COG4733">
    <property type="taxonomic scope" value="Bacteria"/>
</dbReference>
<dbReference type="Pfam" id="PF00041">
    <property type="entry name" value="fn3"/>
    <property type="match status" value="1"/>
</dbReference>
<dbReference type="InterPro" id="IPR003961">
    <property type="entry name" value="FN3_dom"/>
</dbReference>
<evidence type="ECO:0000256" key="1">
    <source>
        <dbReference type="ARBA" id="ARBA00022729"/>
    </source>
</evidence>
<feature type="chain" id="PRO_5010608770" evidence="3">
    <location>
        <begin position="20"/>
        <end position="975"/>
    </location>
</feature>
<feature type="signal peptide" evidence="3">
    <location>
        <begin position="1"/>
        <end position="19"/>
    </location>
</feature>
<evidence type="ECO:0000313" key="7">
    <source>
        <dbReference type="Proteomes" id="UP000028623"/>
    </source>
</evidence>
<name>A0A085BKW2_9FLAO</name>
<dbReference type="SMART" id="SM00060">
    <property type="entry name" value="FN3"/>
    <property type="match status" value="1"/>
</dbReference>
<dbReference type="NCBIfam" id="TIGR04183">
    <property type="entry name" value="Por_Secre_tail"/>
    <property type="match status" value="1"/>
</dbReference>
<evidence type="ECO:0000259" key="4">
    <source>
        <dbReference type="PROSITE" id="PS50853"/>
    </source>
</evidence>
<keyword evidence="1 3" id="KW-0732">Signal</keyword>
<dbReference type="AlphaFoldDB" id="A0A085BKW2"/>
<dbReference type="SUPFAM" id="SSF49265">
    <property type="entry name" value="Fibronectin type III"/>
    <property type="match status" value="1"/>
</dbReference>
<feature type="domain" description="Fibronectin type-III" evidence="4">
    <location>
        <begin position="655"/>
        <end position="741"/>
    </location>
</feature>
<evidence type="ECO:0000256" key="2">
    <source>
        <dbReference type="SAM" id="MobiDB-lite"/>
    </source>
</evidence>
<comment type="caution">
    <text evidence="6">The sequence shown here is derived from an EMBL/GenBank/DDBJ whole genome shotgun (WGS) entry which is preliminary data.</text>
</comment>
<reference evidence="6 7" key="1">
    <citation type="submission" date="2014-07" db="EMBL/GenBank/DDBJ databases">
        <title>Epilithonimonas lactis LMG 22401 Genome.</title>
        <authorList>
            <person name="Pipes S.E."/>
            <person name="Stropko S.J."/>
        </authorList>
    </citation>
    <scope>NUCLEOTIDE SEQUENCE [LARGE SCALE GENOMIC DNA]</scope>
    <source>
        <strain evidence="6 7">LMG 24401</strain>
    </source>
</reference>
<dbReference type="Pfam" id="PF18962">
    <property type="entry name" value="Por_Secre_tail"/>
    <property type="match status" value="1"/>
</dbReference>